<dbReference type="InterPro" id="IPR029787">
    <property type="entry name" value="Nucleotide_cyclase"/>
</dbReference>
<evidence type="ECO:0000259" key="2">
    <source>
        <dbReference type="PROSITE" id="PS50887"/>
    </source>
</evidence>
<comment type="caution">
    <text evidence="3">The sequence shown here is derived from an EMBL/GenBank/DDBJ whole genome shotgun (WGS) entry which is preliminary data.</text>
</comment>
<dbReference type="PANTHER" id="PTHR33121">
    <property type="entry name" value="CYCLIC DI-GMP PHOSPHODIESTERASE PDEF"/>
    <property type="match status" value="1"/>
</dbReference>
<dbReference type="CDD" id="cd01949">
    <property type="entry name" value="GGDEF"/>
    <property type="match status" value="1"/>
</dbReference>
<dbReference type="Gene3D" id="3.30.70.270">
    <property type="match status" value="1"/>
</dbReference>
<dbReference type="SUPFAM" id="SSF141868">
    <property type="entry name" value="EAL domain-like"/>
    <property type="match status" value="1"/>
</dbReference>
<feature type="domain" description="EAL" evidence="1">
    <location>
        <begin position="435"/>
        <end position="686"/>
    </location>
</feature>
<gene>
    <name evidence="3" type="ORF">COA71_00625</name>
</gene>
<dbReference type="CDD" id="cd01948">
    <property type="entry name" value="EAL"/>
    <property type="match status" value="1"/>
</dbReference>
<proteinExistence type="predicted"/>
<dbReference type="SMART" id="SM00267">
    <property type="entry name" value="GGDEF"/>
    <property type="match status" value="1"/>
</dbReference>
<protein>
    <recommendedName>
        <fullName evidence="5">EAL domain-containing protein</fullName>
    </recommendedName>
</protein>
<dbReference type="NCBIfam" id="TIGR00254">
    <property type="entry name" value="GGDEF"/>
    <property type="match status" value="1"/>
</dbReference>
<dbReference type="PROSITE" id="PS50883">
    <property type="entry name" value="EAL"/>
    <property type="match status" value="1"/>
</dbReference>
<sequence>MDSPALIKILILSSQTHAINKLLSTLRNEGVDLKTRSARNKKELYEQIKFQSWDLILCCEDAPVSIDVIRETLITQGLELPIIFLTHENSQVDTAELFKSDIHTCLSIGQENQIITAIKREAVAQQLKHNYRRLQLDFKELGKRHQALMDASTSALAYIQEGMHLYCNKSYAQIFSGKDHKTLQQSPLLDLFEGKSREKLKKALSKKIESELKLTLQLIGKPENSAQAYPELDLSFTPVSYDGQACLQLIVKPASGNPTYSAAVNAANKQDLLTRLYNKSFFLEKIEFAVAKAIKQQQHSSLLIVHINEFLDIKSIIGLGKANQVLNDIAAFLNKSIQKKFAAARLDDYQFGLLIDDCKLAESIDLANFIKSKINNHITTTSLPNLQLSCSIGVAVINENALDAEDLLAKANANLHKKIPSLDDFQSDYSQKQDINVLTAYINLALKEQRFKLLFQPILELKGEKFQDYEVLSRMLDSEGNDMLPSEFLPLADLNGLGEEFDKIIVSLALSSLQKAETENIRLIINLTSNTLLSKTFLPWLSETLQSSNLTTDRLIFQISEIQICNNLEYCLNFSDGLKQLGLSSIVCHYGCAVNPENYLDKIKPIYVKLDKSLVSDIGYNQYQQNELKNLFVELHNKNVKVAVPQVEDASILPVLWRLGADFIQGFCLERPRQTMDYEFIQNHEITLDAQTHNH</sequence>
<feature type="domain" description="GGDEF" evidence="2">
    <location>
        <begin position="298"/>
        <end position="432"/>
    </location>
</feature>
<dbReference type="EMBL" id="NVWI01000001">
    <property type="protein sequence ID" value="PCJ43410.1"/>
    <property type="molecule type" value="Genomic_DNA"/>
</dbReference>
<dbReference type="InterPro" id="IPR000160">
    <property type="entry name" value="GGDEF_dom"/>
</dbReference>
<dbReference type="Gene3D" id="3.20.20.450">
    <property type="entry name" value="EAL domain"/>
    <property type="match status" value="1"/>
</dbReference>
<dbReference type="InterPro" id="IPR035919">
    <property type="entry name" value="EAL_sf"/>
</dbReference>
<dbReference type="InterPro" id="IPR001633">
    <property type="entry name" value="EAL_dom"/>
</dbReference>
<name>A0A2A5CIY6_9GAMM</name>
<organism evidence="3 4">
    <name type="scientific">SAR86 cluster bacterium</name>
    <dbReference type="NCBI Taxonomy" id="2030880"/>
    <lineage>
        <taxon>Bacteria</taxon>
        <taxon>Pseudomonadati</taxon>
        <taxon>Pseudomonadota</taxon>
        <taxon>Gammaproteobacteria</taxon>
        <taxon>SAR86 cluster</taxon>
    </lineage>
</organism>
<evidence type="ECO:0008006" key="5">
    <source>
        <dbReference type="Google" id="ProtNLM"/>
    </source>
</evidence>
<dbReference type="Pfam" id="PF00990">
    <property type="entry name" value="GGDEF"/>
    <property type="match status" value="1"/>
</dbReference>
<dbReference type="AlphaFoldDB" id="A0A2A5CIY6"/>
<dbReference type="SUPFAM" id="SSF55073">
    <property type="entry name" value="Nucleotide cyclase"/>
    <property type="match status" value="1"/>
</dbReference>
<dbReference type="PROSITE" id="PS50887">
    <property type="entry name" value="GGDEF"/>
    <property type="match status" value="1"/>
</dbReference>
<reference evidence="4" key="1">
    <citation type="submission" date="2017-08" db="EMBL/GenBank/DDBJ databases">
        <title>A dynamic microbial community with high functional redundancy inhabits the cold, oxic subseafloor aquifer.</title>
        <authorList>
            <person name="Tully B.J."/>
            <person name="Wheat C.G."/>
            <person name="Glazer B.T."/>
            <person name="Huber J.A."/>
        </authorList>
    </citation>
    <scope>NUCLEOTIDE SEQUENCE [LARGE SCALE GENOMIC DNA]</scope>
</reference>
<dbReference type="InterPro" id="IPR050706">
    <property type="entry name" value="Cyclic-di-GMP_PDE-like"/>
</dbReference>
<dbReference type="InterPro" id="IPR043128">
    <property type="entry name" value="Rev_trsase/Diguanyl_cyclase"/>
</dbReference>
<evidence type="ECO:0000313" key="3">
    <source>
        <dbReference type="EMBL" id="PCJ43410.1"/>
    </source>
</evidence>
<evidence type="ECO:0000259" key="1">
    <source>
        <dbReference type="PROSITE" id="PS50883"/>
    </source>
</evidence>
<dbReference type="Proteomes" id="UP000228987">
    <property type="component" value="Unassembled WGS sequence"/>
</dbReference>
<dbReference type="GO" id="GO:0071111">
    <property type="term" value="F:cyclic-guanylate-specific phosphodiesterase activity"/>
    <property type="evidence" value="ECO:0007669"/>
    <property type="project" value="InterPro"/>
</dbReference>
<dbReference type="SMART" id="SM00052">
    <property type="entry name" value="EAL"/>
    <property type="match status" value="1"/>
</dbReference>
<dbReference type="Pfam" id="PF00563">
    <property type="entry name" value="EAL"/>
    <property type="match status" value="1"/>
</dbReference>
<evidence type="ECO:0000313" key="4">
    <source>
        <dbReference type="Proteomes" id="UP000228987"/>
    </source>
</evidence>
<dbReference type="PANTHER" id="PTHR33121:SF23">
    <property type="entry name" value="CYCLIC DI-GMP PHOSPHODIESTERASE PDEB"/>
    <property type="match status" value="1"/>
</dbReference>
<accession>A0A2A5CIY6</accession>